<dbReference type="Proteomes" id="UP001596492">
    <property type="component" value="Unassembled WGS sequence"/>
</dbReference>
<evidence type="ECO:0000313" key="2">
    <source>
        <dbReference type="Proteomes" id="UP001596492"/>
    </source>
</evidence>
<name>A0ABW2IHI3_9PROT</name>
<dbReference type="RefSeq" id="WP_382165041.1">
    <property type="nucleotide sequence ID" value="NZ_JBHTBR010000002.1"/>
</dbReference>
<keyword evidence="2" id="KW-1185">Reference proteome</keyword>
<dbReference type="EMBL" id="JBHTBR010000002">
    <property type="protein sequence ID" value="MFC7290280.1"/>
    <property type="molecule type" value="Genomic_DNA"/>
</dbReference>
<evidence type="ECO:0000313" key="1">
    <source>
        <dbReference type="EMBL" id="MFC7290280.1"/>
    </source>
</evidence>
<organism evidence="1 2">
    <name type="scientific">Hirschia litorea</name>
    <dbReference type="NCBI Taxonomy" id="1199156"/>
    <lineage>
        <taxon>Bacteria</taxon>
        <taxon>Pseudomonadati</taxon>
        <taxon>Pseudomonadota</taxon>
        <taxon>Alphaproteobacteria</taxon>
        <taxon>Hyphomonadales</taxon>
        <taxon>Hyphomonadaceae</taxon>
        <taxon>Hirschia</taxon>
    </lineage>
</organism>
<comment type="caution">
    <text evidence="1">The sequence shown here is derived from an EMBL/GenBank/DDBJ whole genome shotgun (WGS) entry which is preliminary data.</text>
</comment>
<gene>
    <name evidence="1" type="ORF">ACFQS8_01510</name>
</gene>
<dbReference type="PROSITE" id="PS51257">
    <property type="entry name" value="PROKAR_LIPOPROTEIN"/>
    <property type="match status" value="1"/>
</dbReference>
<sequence>MKLKHFLSFAVFVSACTTAPIIAEPAAEEVAVAGWLKKDFAEFSGLLEGRWDNERHIFFAEDAGVDLNSLAPRQHIEFQPISAEEDSDSMPSEFQSTELFQDENPISLRHVLSINADKKTIRQTISSVLDGGSSTPAGCVVEWRRQGDQFVGVGSGSTCGEFFRHEGDATSQNVEMTLSDSEFWVTSHGGDVPVESRFRKARPFECWAAVLRGAKHGDSGKGMNDWYFKRGVKIHDQGGEAVLETDETPSHKVRLKLRDVDWTYGTNRPSLTLYVMEGDDDRAVSYTWAEGGADRIGMNLRWIQVSCTHETK</sequence>
<accession>A0ABW2IHI3</accession>
<protein>
    <submittedName>
        <fullName evidence="1">Uncharacterized protein</fullName>
    </submittedName>
</protein>
<reference evidence="2" key="1">
    <citation type="journal article" date="2019" name="Int. J. Syst. Evol. Microbiol.">
        <title>The Global Catalogue of Microorganisms (GCM) 10K type strain sequencing project: providing services to taxonomists for standard genome sequencing and annotation.</title>
        <authorList>
            <consortium name="The Broad Institute Genomics Platform"/>
            <consortium name="The Broad Institute Genome Sequencing Center for Infectious Disease"/>
            <person name="Wu L."/>
            <person name="Ma J."/>
        </authorList>
    </citation>
    <scope>NUCLEOTIDE SEQUENCE [LARGE SCALE GENOMIC DNA]</scope>
    <source>
        <strain evidence="2">CCUG 51308</strain>
    </source>
</reference>
<proteinExistence type="predicted"/>